<comment type="pathway">
    <text evidence="1">Protein modification; protein ubiquitination.</text>
</comment>
<dbReference type="InterPro" id="IPR051481">
    <property type="entry name" value="BTB-POZ/Galectin-3-binding"/>
</dbReference>
<evidence type="ECO:0000256" key="1">
    <source>
        <dbReference type="ARBA" id="ARBA00004906"/>
    </source>
</evidence>
<dbReference type="InterPro" id="IPR011333">
    <property type="entry name" value="SKP1/BTB/POZ_sf"/>
</dbReference>
<gene>
    <name evidence="3" type="primary">g10144</name>
    <name evidence="3" type="ORF">VP750_LOCUS9129</name>
</gene>
<protein>
    <submittedName>
        <fullName evidence="3">G10144 protein</fullName>
    </submittedName>
</protein>
<sequence length="270" mass="29270">MAKTQRYLASGPHDLLNSCDVLLKLEDGTELPAHSQVLARCMPVFSGMVDGGPLLQASPSNVVSVPFGDCSSEEAGRFLSAVYSFRAHEHIDEHSALSIARLSHKYGVEDLVKLCDDALAEKAGIYSKGESLPIYLKNLEMDVEGFLYTMKCATLYGMPKLLACCEYYIALSSSGLQPTTNAVALRVRCLSEPLLRRSSSRIAEGFCIAFQGLAEHASRRQPCKCACCLGRNDPGYTSCNCHIAATPKEKLSGFLPGPKAFLKMAGAEKY</sequence>
<evidence type="ECO:0000313" key="4">
    <source>
        <dbReference type="Proteomes" id="UP001497392"/>
    </source>
</evidence>
<comment type="caution">
    <text evidence="3">The sequence shown here is derived from an EMBL/GenBank/DDBJ whole genome shotgun (WGS) entry which is preliminary data.</text>
</comment>
<dbReference type="Proteomes" id="UP001497392">
    <property type="component" value="Unassembled WGS sequence"/>
</dbReference>
<dbReference type="PROSITE" id="PS50097">
    <property type="entry name" value="BTB"/>
    <property type="match status" value="1"/>
</dbReference>
<dbReference type="PANTHER" id="PTHR24410">
    <property type="entry name" value="HL07962P-RELATED"/>
    <property type="match status" value="1"/>
</dbReference>
<dbReference type="PANTHER" id="PTHR24410:SF23">
    <property type="entry name" value="BTB DOMAIN-CONTAINING PROTEIN-RELATED"/>
    <property type="match status" value="1"/>
</dbReference>
<accession>A0ABP1G997</accession>
<evidence type="ECO:0000259" key="2">
    <source>
        <dbReference type="PROSITE" id="PS50097"/>
    </source>
</evidence>
<dbReference type="SUPFAM" id="SSF54695">
    <property type="entry name" value="POZ domain"/>
    <property type="match status" value="1"/>
</dbReference>
<name>A0ABP1G997_9CHLO</name>
<dbReference type="InterPro" id="IPR000210">
    <property type="entry name" value="BTB/POZ_dom"/>
</dbReference>
<keyword evidence="4" id="KW-1185">Reference proteome</keyword>
<dbReference type="EMBL" id="CAXHTA020000017">
    <property type="protein sequence ID" value="CAL5227223.1"/>
    <property type="molecule type" value="Genomic_DNA"/>
</dbReference>
<feature type="domain" description="BTB" evidence="2">
    <location>
        <begin position="19"/>
        <end position="84"/>
    </location>
</feature>
<reference evidence="3 4" key="1">
    <citation type="submission" date="2024-06" db="EMBL/GenBank/DDBJ databases">
        <authorList>
            <person name="Kraege A."/>
            <person name="Thomma B."/>
        </authorList>
    </citation>
    <scope>NUCLEOTIDE SEQUENCE [LARGE SCALE GENOMIC DNA]</scope>
</reference>
<proteinExistence type="predicted"/>
<dbReference type="Pfam" id="PF00651">
    <property type="entry name" value="BTB"/>
    <property type="match status" value="1"/>
</dbReference>
<dbReference type="Gene3D" id="3.30.710.10">
    <property type="entry name" value="Potassium Channel Kv1.1, Chain A"/>
    <property type="match status" value="1"/>
</dbReference>
<dbReference type="SMART" id="SM00225">
    <property type="entry name" value="BTB"/>
    <property type="match status" value="1"/>
</dbReference>
<evidence type="ECO:0000313" key="3">
    <source>
        <dbReference type="EMBL" id="CAL5227223.1"/>
    </source>
</evidence>
<organism evidence="3 4">
    <name type="scientific">Coccomyxa viridis</name>
    <dbReference type="NCBI Taxonomy" id="1274662"/>
    <lineage>
        <taxon>Eukaryota</taxon>
        <taxon>Viridiplantae</taxon>
        <taxon>Chlorophyta</taxon>
        <taxon>core chlorophytes</taxon>
        <taxon>Trebouxiophyceae</taxon>
        <taxon>Trebouxiophyceae incertae sedis</taxon>
        <taxon>Coccomyxaceae</taxon>
        <taxon>Coccomyxa</taxon>
    </lineage>
</organism>